<reference evidence="1" key="3">
    <citation type="journal article" date="2017" name="Nature">
        <title>Genome sequence of the progenitor of the wheat D genome Aegilops tauschii.</title>
        <authorList>
            <person name="Luo M.C."/>
            <person name="Gu Y.Q."/>
            <person name="Puiu D."/>
            <person name="Wang H."/>
            <person name="Twardziok S.O."/>
            <person name="Deal K.R."/>
            <person name="Huo N."/>
            <person name="Zhu T."/>
            <person name="Wang L."/>
            <person name="Wang Y."/>
            <person name="McGuire P.E."/>
            <person name="Liu S."/>
            <person name="Long H."/>
            <person name="Ramasamy R.K."/>
            <person name="Rodriguez J.C."/>
            <person name="Van S.L."/>
            <person name="Yuan L."/>
            <person name="Wang Z."/>
            <person name="Xia Z."/>
            <person name="Xiao L."/>
            <person name="Anderson O.D."/>
            <person name="Ouyang S."/>
            <person name="Liang Y."/>
            <person name="Zimin A.V."/>
            <person name="Pertea G."/>
            <person name="Qi P."/>
            <person name="Bennetzen J.L."/>
            <person name="Dai X."/>
            <person name="Dawson M.W."/>
            <person name="Muller H.G."/>
            <person name="Kugler K."/>
            <person name="Rivarola-Duarte L."/>
            <person name="Spannagl M."/>
            <person name="Mayer K.F.X."/>
            <person name="Lu F.H."/>
            <person name="Bevan M.W."/>
            <person name="Leroy P."/>
            <person name="Li P."/>
            <person name="You F.M."/>
            <person name="Sun Q."/>
            <person name="Liu Z."/>
            <person name="Lyons E."/>
            <person name="Wicker T."/>
            <person name="Salzberg S.L."/>
            <person name="Devos K.M."/>
            <person name="Dvorak J."/>
        </authorList>
    </citation>
    <scope>NUCLEOTIDE SEQUENCE [LARGE SCALE GENOMIC DNA]</scope>
    <source>
        <strain evidence="1">cv. AL8/78</strain>
    </source>
</reference>
<name>A0A453I5K2_AEGTS</name>
<keyword evidence="2" id="KW-1185">Reference proteome</keyword>
<evidence type="ECO:0000313" key="2">
    <source>
        <dbReference type="Proteomes" id="UP000015105"/>
    </source>
</evidence>
<reference evidence="2" key="2">
    <citation type="journal article" date="2017" name="Nat. Plants">
        <title>The Aegilops tauschii genome reveals multiple impacts of transposons.</title>
        <authorList>
            <person name="Zhao G."/>
            <person name="Zou C."/>
            <person name="Li K."/>
            <person name="Wang K."/>
            <person name="Li T."/>
            <person name="Gao L."/>
            <person name="Zhang X."/>
            <person name="Wang H."/>
            <person name="Yang Z."/>
            <person name="Liu X."/>
            <person name="Jiang W."/>
            <person name="Mao L."/>
            <person name="Kong X."/>
            <person name="Jiao Y."/>
            <person name="Jia J."/>
        </authorList>
    </citation>
    <scope>NUCLEOTIDE SEQUENCE [LARGE SCALE GENOMIC DNA]</scope>
    <source>
        <strain evidence="2">cv. AL8/78</strain>
    </source>
</reference>
<reference evidence="2" key="1">
    <citation type="journal article" date="2014" name="Science">
        <title>Ancient hybridizations among the ancestral genomes of bread wheat.</title>
        <authorList>
            <consortium name="International Wheat Genome Sequencing Consortium,"/>
            <person name="Marcussen T."/>
            <person name="Sandve S.R."/>
            <person name="Heier L."/>
            <person name="Spannagl M."/>
            <person name="Pfeifer M."/>
            <person name="Jakobsen K.S."/>
            <person name="Wulff B.B."/>
            <person name="Steuernagel B."/>
            <person name="Mayer K.F."/>
            <person name="Olsen O.A."/>
        </authorList>
    </citation>
    <scope>NUCLEOTIDE SEQUENCE [LARGE SCALE GENOMIC DNA]</scope>
    <source>
        <strain evidence="2">cv. AL8/78</strain>
    </source>
</reference>
<reference evidence="1" key="4">
    <citation type="submission" date="2019-03" db="UniProtKB">
        <authorList>
            <consortium name="EnsemblPlants"/>
        </authorList>
    </citation>
    <scope>IDENTIFICATION</scope>
</reference>
<organism evidence="1 2">
    <name type="scientific">Aegilops tauschii subsp. strangulata</name>
    <name type="common">Goatgrass</name>
    <dbReference type="NCBI Taxonomy" id="200361"/>
    <lineage>
        <taxon>Eukaryota</taxon>
        <taxon>Viridiplantae</taxon>
        <taxon>Streptophyta</taxon>
        <taxon>Embryophyta</taxon>
        <taxon>Tracheophyta</taxon>
        <taxon>Spermatophyta</taxon>
        <taxon>Magnoliopsida</taxon>
        <taxon>Liliopsida</taxon>
        <taxon>Poales</taxon>
        <taxon>Poaceae</taxon>
        <taxon>BOP clade</taxon>
        <taxon>Pooideae</taxon>
        <taxon>Triticodae</taxon>
        <taxon>Triticeae</taxon>
        <taxon>Triticinae</taxon>
        <taxon>Aegilops</taxon>
    </lineage>
</organism>
<protein>
    <submittedName>
        <fullName evidence="1">Uncharacterized protein</fullName>
    </submittedName>
</protein>
<reference evidence="1" key="5">
    <citation type="journal article" date="2021" name="G3 (Bethesda)">
        <title>Aegilops tauschii genome assembly Aet v5.0 features greater sequence contiguity and improved annotation.</title>
        <authorList>
            <person name="Wang L."/>
            <person name="Zhu T."/>
            <person name="Rodriguez J.C."/>
            <person name="Deal K.R."/>
            <person name="Dubcovsky J."/>
            <person name="McGuire P.E."/>
            <person name="Lux T."/>
            <person name="Spannagl M."/>
            <person name="Mayer K.F.X."/>
            <person name="Baldrich P."/>
            <person name="Meyers B.C."/>
            <person name="Huo N."/>
            <person name="Gu Y.Q."/>
            <person name="Zhou H."/>
            <person name="Devos K.M."/>
            <person name="Bennetzen J.L."/>
            <person name="Unver T."/>
            <person name="Budak H."/>
            <person name="Gulick P.J."/>
            <person name="Galiba G."/>
            <person name="Kalapos B."/>
            <person name="Nelson D.R."/>
            <person name="Li P."/>
            <person name="You F.M."/>
            <person name="Luo M.C."/>
            <person name="Dvorak J."/>
        </authorList>
    </citation>
    <scope>NUCLEOTIDE SEQUENCE [LARGE SCALE GENOMIC DNA]</scope>
    <source>
        <strain evidence="1">cv. AL8/78</strain>
    </source>
</reference>
<sequence length="74" mass="8371">MAGEELGLLRDKIARESPWAESSIGKREIRRMSGNCQWSIDTRTRNTSYLPALRERSVVPLEKSILHPSSYAPA</sequence>
<dbReference type="Proteomes" id="UP000015105">
    <property type="component" value="Chromosome 4D"/>
</dbReference>
<dbReference type="AlphaFoldDB" id="A0A453I5K2"/>
<proteinExistence type="predicted"/>
<dbReference type="EnsemblPlants" id="AET4Gv20452600.16">
    <property type="protein sequence ID" value="AET4Gv20452600.16"/>
    <property type="gene ID" value="AET4Gv20452600"/>
</dbReference>
<dbReference type="Gramene" id="AET4Gv20452600.16">
    <property type="protein sequence ID" value="AET4Gv20452600.16"/>
    <property type="gene ID" value="AET4Gv20452600"/>
</dbReference>
<evidence type="ECO:0000313" key="1">
    <source>
        <dbReference type="EnsemblPlants" id="AET4Gv20452600.16"/>
    </source>
</evidence>
<accession>A0A453I5K2</accession>